<protein>
    <submittedName>
        <fullName evidence="1">Uncharacterized protein</fullName>
    </submittedName>
</protein>
<name>A0A6C0BSB1_9ZZZZ</name>
<dbReference type="AlphaFoldDB" id="A0A6C0BSB1"/>
<accession>A0A6C0BSB1</accession>
<reference evidence="1" key="1">
    <citation type="journal article" date="2020" name="Nature">
        <title>Giant virus diversity and host interactions through global metagenomics.</title>
        <authorList>
            <person name="Schulz F."/>
            <person name="Roux S."/>
            <person name="Paez-Espino D."/>
            <person name="Jungbluth S."/>
            <person name="Walsh D.A."/>
            <person name="Denef V.J."/>
            <person name="McMahon K.D."/>
            <person name="Konstantinidis K.T."/>
            <person name="Eloe-Fadrosh E.A."/>
            <person name="Kyrpides N.C."/>
            <person name="Woyke T."/>
        </authorList>
    </citation>
    <scope>NUCLEOTIDE SEQUENCE</scope>
    <source>
        <strain evidence="1">GVMAG-M-3300018428-35</strain>
    </source>
</reference>
<dbReference type="EMBL" id="MN739246">
    <property type="protein sequence ID" value="QHS95277.1"/>
    <property type="molecule type" value="Genomic_DNA"/>
</dbReference>
<evidence type="ECO:0000313" key="1">
    <source>
        <dbReference type="EMBL" id="QHS95277.1"/>
    </source>
</evidence>
<sequence length="63" mass="7296">MSENFEKVSDHNEECIRLLSGDKLNPSKLFTLTIQTIEYLDNEYDELSGSQKKDLLIEAFNDL</sequence>
<organism evidence="1">
    <name type="scientific">viral metagenome</name>
    <dbReference type="NCBI Taxonomy" id="1070528"/>
    <lineage>
        <taxon>unclassified sequences</taxon>
        <taxon>metagenomes</taxon>
        <taxon>organismal metagenomes</taxon>
    </lineage>
</organism>
<proteinExistence type="predicted"/>